<comment type="caution">
    <text evidence="2">The sequence shown here is derived from an EMBL/GenBank/DDBJ whole genome shotgun (WGS) entry which is preliminary data.</text>
</comment>
<gene>
    <name evidence="2" type="ORF">SLS60_001693</name>
</gene>
<keyword evidence="1" id="KW-0732">Signal</keyword>
<evidence type="ECO:0000313" key="3">
    <source>
        <dbReference type="Proteomes" id="UP001521785"/>
    </source>
</evidence>
<dbReference type="Proteomes" id="UP001521785">
    <property type="component" value="Unassembled WGS sequence"/>
</dbReference>
<evidence type="ECO:0000313" key="2">
    <source>
        <dbReference type="EMBL" id="KAL1610028.1"/>
    </source>
</evidence>
<accession>A0ABR3S029</accession>
<keyword evidence="3" id="KW-1185">Reference proteome</keyword>
<feature type="signal peptide" evidence="1">
    <location>
        <begin position="1"/>
        <end position="19"/>
    </location>
</feature>
<sequence length="263" mass="28901">MAFELKLLLLSFSTSLIYAHCRPNQSSQLVKARLPPALDPNVGTSPPPYRPLPAGFYYGDWYVSYSSNKKYMALDNLIWSLWPVLPTCGLTLSSTPAECPLGTYPGQLADLSTWTLNRTRKLYSAFGYDTPRRIANASLGRGWVDTWDTVGNGALSYFVNGWQILAWGWDGNGNGWMLNYETAVLADGTPACLDILSRVAGGPELGTVERIWRALEGLGSEELKTLKGEVRRMRVDGARKGLKPFVCGPDCRNNTDVGNAGNI</sequence>
<protein>
    <submittedName>
        <fullName evidence="2">Uncharacterized protein</fullName>
    </submittedName>
</protein>
<organism evidence="2 3">
    <name type="scientific">Paraconiothyrium brasiliense</name>
    <dbReference type="NCBI Taxonomy" id="300254"/>
    <lineage>
        <taxon>Eukaryota</taxon>
        <taxon>Fungi</taxon>
        <taxon>Dikarya</taxon>
        <taxon>Ascomycota</taxon>
        <taxon>Pezizomycotina</taxon>
        <taxon>Dothideomycetes</taxon>
        <taxon>Pleosporomycetidae</taxon>
        <taxon>Pleosporales</taxon>
        <taxon>Massarineae</taxon>
        <taxon>Didymosphaeriaceae</taxon>
        <taxon>Paraconiothyrium</taxon>
    </lineage>
</organism>
<name>A0ABR3S029_9PLEO</name>
<dbReference type="EMBL" id="JAKJXO020000002">
    <property type="protein sequence ID" value="KAL1610028.1"/>
    <property type="molecule type" value="Genomic_DNA"/>
</dbReference>
<evidence type="ECO:0000256" key="1">
    <source>
        <dbReference type="SAM" id="SignalP"/>
    </source>
</evidence>
<feature type="chain" id="PRO_5045319795" evidence="1">
    <location>
        <begin position="20"/>
        <end position="263"/>
    </location>
</feature>
<reference evidence="2 3" key="1">
    <citation type="submission" date="2024-02" db="EMBL/GenBank/DDBJ databases">
        <title>De novo assembly and annotation of 12 fungi associated with fruit tree decline syndrome in Ontario, Canada.</title>
        <authorList>
            <person name="Sulman M."/>
            <person name="Ellouze W."/>
            <person name="Ilyukhin E."/>
        </authorList>
    </citation>
    <scope>NUCLEOTIDE SEQUENCE [LARGE SCALE GENOMIC DNA]</scope>
    <source>
        <strain evidence="2 3">M42-189</strain>
    </source>
</reference>
<proteinExistence type="predicted"/>